<evidence type="ECO:0000313" key="4">
    <source>
        <dbReference type="EMBL" id="KAH7423158.1"/>
    </source>
</evidence>
<feature type="compositionally biased region" description="Polar residues" evidence="1">
    <location>
        <begin position="124"/>
        <end position="140"/>
    </location>
</feature>
<feature type="region of interest" description="Disordered" evidence="1">
    <location>
        <begin position="109"/>
        <end position="215"/>
    </location>
</feature>
<dbReference type="Proteomes" id="UP000825935">
    <property type="component" value="Chromosome 12"/>
</dbReference>
<accession>A0A8T2TL01</accession>
<evidence type="ECO:0000313" key="3">
    <source>
        <dbReference type="EMBL" id="KAH7423157.1"/>
    </source>
</evidence>
<keyword evidence="5" id="KW-1185">Reference proteome</keyword>
<feature type="signal peptide" evidence="2">
    <location>
        <begin position="1"/>
        <end position="26"/>
    </location>
</feature>
<feature type="compositionally biased region" description="Low complexity" evidence="1">
    <location>
        <begin position="165"/>
        <end position="176"/>
    </location>
</feature>
<dbReference type="AlphaFoldDB" id="A0A8T2TL01"/>
<protein>
    <submittedName>
        <fullName evidence="4">Uncharacterized protein</fullName>
    </submittedName>
</protein>
<evidence type="ECO:0000313" key="5">
    <source>
        <dbReference type="Proteomes" id="UP000825935"/>
    </source>
</evidence>
<proteinExistence type="predicted"/>
<keyword evidence="2" id="KW-0732">Signal</keyword>
<feature type="compositionally biased region" description="Basic and acidic residues" evidence="1">
    <location>
        <begin position="143"/>
        <end position="162"/>
    </location>
</feature>
<sequence>MACCISVVVFTCVIVTLVGLGSFTHAEEDLRTTRRYGRGGGKGGRRGGGFGNYYGYPGFGYGYGYGKPFDYREEIDGGSAEEAAYEGESVESEIPQKIAPNEVHATLADDSASSKQAVVDGNHAKSQTTDRLANSHNNNDAHLLAKEAAKKSEHAESKRSEQMVEAAENKAAATAEDGTRGFAKEAMEKGKQVESERPQQLADNEALPTSNDGHA</sequence>
<evidence type="ECO:0000256" key="2">
    <source>
        <dbReference type="SAM" id="SignalP"/>
    </source>
</evidence>
<gene>
    <name evidence="3" type="ORF">KP509_12G041800</name>
    <name evidence="4" type="ORF">KP509_12G041900</name>
</gene>
<evidence type="ECO:0000256" key="1">
    <source>
        <dbReference type="SAM" id="MobiDB-lite"/>
    </source>
</evidence>
<organism evidence="4 5">
    <name type="scientific">Ceratopteris richardii</name>
    <name type="common">Triangle waterfern</name>
    <dbReference type="NCBI Taxonomy" id="49495"/>
    <lineage>
        <taxon>Eukaryota</taxon>
        <taxon>Viridiplantae</taxon>
        <taxon>Streptophyta</taxon>
        <taxon>Embryophyta</taxon>
        <taxon>Tracheophyta</taxon>
        <taxon>Polypodiopsida</taxon>
        <taxon>Polypodiidae</taxon>
        <taxon>Polypodiales</taxon>
        <taxon>Pteridineae</taxon>
        <taxon>Pteridaceae</taxon>
        <taxon>Parkerioideae</taxon>
        <taxon>Ceratopteris</taxon>
    </lineage>
</organism>
<name>A0A8T2TL01_CERRI</name>
<dbReference type="EMBL" id="CM035417">
    <property type="protein sequence ID" value="KAH7423157.1"/>
    <property type="molecule type" value="Genomic_DNA"/>
</dbReference>
<feature type="chain" id="PRO_5036435722" evidence="2">
    <location>
        <begin position="27"/>
        <end position="215"/>
    </location>
</feature>
<comment type="caution">
    <text evidence="4">The sequence shown here is derived from an EMBL/GenBank/DDBJ whole genome shotgun (WGS) entry which is preliminary data.</text>
</comment>
<reference evidence="4" key="1">
    <citation type="submission" date="2021-08" db="EMBL/GenBank/DDBJ databases">
        <title>WGS assembly of Ceratopteris richardii.</title>
        <authorList>
            <person name="Marchant D.B."/>
            <person name="Chen G."/>
            <person name="Jenkins J."/>
            <person name="Shu S."/>
            <person name="Leebens-Mack J."/>
            <person name="Grimwood J."/>
            <person name="Schmutz J."/>
            <person name="Soltis P."/>
            <person name="Soltis D."/>
            <person name="Chen Z.-H."/>
        </authorList>
    </citation>
    <scope>NUCLEOTIDE SEQUENCE</scope>
    <source>
        <strain evidence="4">Whitten #5841</strain>
        <tissue evidence="4">Leaf</tissue>
    </source>
</reference>
<dbReference type="EMBL" id="CM035417">
    <property type="protein sequence ID" value="KAH7423158.1"/>
    <property type="molecule type" value="Genomic_DNA"/>
</dbReference>
<feature type="compositionally biased region" description="Basic and acidic residues" evidence="1">
    <location>
        <begin position="177"/>
        <end position="197"/>
    </location>
</feature>